<dbReference type="EMBL" id="AZFI01000019">
    <property type="protein sequence ID" value="KRM30256.1"/>
    <property type="molecule type" value="Genomic_DNA"/>
</dbReference>
<keyword evidence="3 6" id="KW-0479">Metal-binding</keyword>
<dbReference type="Proteomes" id="UP000051217">
    <property type="component" value="Unassembled WGS sequence"/>
</dbReference>
<organism evidence="7 8">
    <name type="scientific">Ligilactobacillus acidipiscis DSM 15836</name>
    <dbReference type="NCBI Taxonomy" id="1423716"/>
    <lineage>
        <taxon>Bacteria</taxon>
        <taxon>Bacillati</taxon>
        <taxon>Bacillota</taxon>
        <taxon>Bacilli</taxon>
        <taxon>Lactobacillales</taxon>
        <taxon>Lactobacillaceae</taxon>
        <taxon>Ligilactobacillus</taxon>
    </lineage>
</organism>
<sequence length="267" mass="29788">MQKERNLMKNYQGYMIDLDGTMYRGKEKIPAAKGFIERLQAANIPFLFVTNNSTQEPEKVVQNLADNFDIHVSLENVFTSALATADYLADLDINKRSVYAIGEIGLKKALLARGFVFDEEAPNYVVVGLDYDATYHKFELATLAIKKGARFIGTNADTNLPNERGLVPGAGSLIALVERATQQKATYIGKPETIIMEKALAQMGLQKDQVIMVGDNYMTDITAGINFEMDTLLVYTGVSTKEQVQQKPLKPTYEIDSLDDWKIINDK</sequence>
<proteinExistence type="inferred from homology"/>
<dbReference type="SFLD" id="SFLDS00003">
    <property type="entry name" value="Haloacid_Dehalogenase"/>
    <property type="match status" value="1"/>
</dbReference>
<comment type="caution">
    <text evidence="7">The sequence shown here is derived from an EMBL/GenBank/DDBJ whole genome shotgun (WGS) entry which is preliminary data.</text>
</comment>
<evidence type="ECO:0000256" key="6">
    <source>
        <dbReference type="PIRNR" id="PIRNR000915"/>
    </source>
</evidence>
<dbReference type="SFLD" id="SFLDG01139">
    <property type="entry name" value="C2.A:_Pyridoxal_Phosphate_Phos"/>
    <property type="match status" value="1"/>
</dbReference>
<evidence type="ECO:0000256" key="5">
    <source>
        <dbReference type="ARBA" id="ARBA00022842"/>
    </source>
</evidence>
<evidence type="ECO:0000256" key="2">
    <source>
        <dbReference type="ARBA" id="ARBA00006696"/>
    </source>
</evidence>
<keyword evidence="4" id="KW-0378">Hydrolase</keyword>
<comment type="function">
    <text evidence="6">Catalyzes the dephosphorylation of 2-6 carbon acid sugars in vitro.</text>
</comment>
<evidence type="ECO:0000313" key="7">
    <source>
        <dbReference type="EMBL" id="KRM30256.1"/>
    </source>
</evidence>
<dbReference type="EC" id="3.1.3.-" evidence="6"/>
<dbReference type="InterPro" id="IPR036412">
    <property type="entry name" value="HAD-like_sf"/>
</dbReference>
<dbReference type="SUPFAM" id="SSF56784">
    <property type="entry name" value="HAD-like"/>
    <property type="match status" value="1"/>
</dbReference>
<evidence type="ECO:0000313" key="8">
    <source>
        <dbReference type="Proteomes" id="UP000051217"/>
    </source>
</evidence>
<comment type="cofactor">
    <cofactor evidence="1 6">
        <name>Mg(2+)</name>
        <dbReference type="ChEBI" id="CHEBI:18420"/>
    </cofactor>
</comment>
<dbReference type="InterPro" id="IPR006354">
    <property type="entry name" value="HAD-SF_hydro_IIA_hyp1"/>
</dbReference>
<name>A0ABR5PLA6_9LACO</name>
<protein>
    <recommendedName>
        <fullName evidence="6">Acid sugar phosphatase</fullName>
        <ecNumber evidence="6">3.1.3.-</ecNumber>
    </recommendedName>
</protein>
<dbReference type="InterPro" id="IPR006357">
    <property type="entry name" value="HAD-SF_hydro_IIA"/>
</dbReference>
<evidence type="ECO:0000256" key="3">
    <source>
        <dbReference type="ARBA" id="ARBA00022723"/>
    </source>
</evidence>
<dbReference type="CDD" id="cd07530">
    <property type="entry name" value="HAD_Pase_UmpH-like"/>
    <property type="match status" value="1"/>
</dbReference>
<reference evidence="7 8" key="1">
    <citation type="journal article" date="2015" name="Genome Announc.">
        <title>Expanding the biotechnology potential of lactobacilli through comparative genomics of 213 strains and associated genera.</title>
        <authorList>
            <person name="Sun Z."/>
            <person name="Harris H.M."/>
            <person name="McCann A."/>
            <person name="Guo C."/>
            <person name="Argimon S."/>
            <person name="Zhang W."/>
            <person name="Yang X."/>
            <person name="Jeffery I.B."/>
            <person name="Cooney J.C."/>
            <person name="Kagawa T.F."/>
            <person name="Liu W."/>
            <person name="Song Y."/>
            <person name="Salvetti E."/>
            <person name="Wrobel A."/>
            <person name="Rasinkangas P."/>
            <person name="Parkhill J."/>
            <person name="Rea M.C."/>
            <person name="O'Sullivan O."/>
            <person name="Ritari J."/>
            <person name="Douillard F.P."/>
            <person name="Paul Ross R."/>
            <person name="Yang R."/>
            <person name="Briner A.E."/>
            <person name="Felis G.E."/>
            <person name="de Vos W.M."/>
            <person name="Barrangou R."/>
            <person name="Klaenhammer T.R."/>
            <person name="Caufield P.W."/>
            <person name="Cui Y."/>
            <person name="Zhang H."/>
            <person name="O'Toole P.W."/>
        </authorList>
    </citation>
    <scope>NUCLEOTIDE SEQUENCE [LARGE SCALE GENOMIC DNA]</scope>
    <source>
        <strain evidence="7 8">DSM 15836</strain>
    </source>
</reference>
<keyword evidence="8" id="KW-1185">Reference proteome</keyword>
<dbReference type="Gene3D" id="3.40.50.1000">
    <property type="entry name" value="HAD superfamily/HAD-like"/>
    <property type="match status" value="2"/>
</dbReference>
<evidence type="ECO:0000256" key="1">
    <source>
        <dbReference type="ARBA" id="ARBA00001946"/>
    </source>
</evidence>
<dbReference type="PANTHER" id="PTHR19288">
    <property type="entry name" value="4-NITROPHENYLPHOSPHATASE-RELATED"/>
    <property type="match status" value="1"/>
</dbReference>
<dbReference type="NCBIfam" id="TIGR01460">
    <property type="entry name" value="HAD-SF-IIA"/>
    <property type="match status" value="1"/>
</dbReference>
<dbReference type="NCBIfam" id="TIGR01457">
    <property type="entry name" value="HAD-SF-IIA-hyp2"/>
    <property type="match status" value="1"/>
</dbReference>
<dbReference type="Pfam" id="PF13344">
    <property type="entry name" value="Hydrolase_6"/>
    <property type="match status" value="1"/>
</dbReference>
<dbReference type="PANTHER" id="PTHR19288:SF46">
    <property type="entry name" value="HALOACID DEHALOGENASE-LIKE HYDROLASE DOMAIN-CONTAINING PROTEIN 2"/>
    <property type="match status" value="1"/>
</dbReference>
<dbReference type="PIRSF" id="PIRSF000915">
    <property type="entry name" value="PGP-type_phosphatase"/>
    <property type="match status" value="1"/>
</dbReference>
<gene>
    <name evidence="7" type="ORF">FC65_GL000785</name>
</gene>
<accession>A0ABR5PLA6</accession>
<evidence type="ECO:0000256" key="4">
    <source>
        <dbReference type="ARBA" id="ARBA00022801"/>
    </source>
</evidence>
<keyword evidence="5 6" id="KW-0460">Magnesium</keyword>
<comment type="similarity">
    <text evidence="2 6">Belongs to the HAD-like hydrolase superfamily. NagD family.</text>
</comment>
<dbReference type="Pfam" id="PF13242">
    <property type="entry name" value="Hydrolase_like"/>
    <property type="match status" value="1"/>
</dbReference>
<dbReference type="InterPro" id="IPR023214">
    <property type="entry name" value="HAD_sf"/>
</dbReference>